<dbReference type="PANTHER" id="PTHR11492:SF8">
    <property type="entry name" value="NUCLEAR FACTOR I, ISOFORM B"/>
    <property type="match status" value="1"/>
</dbReference>
<feature type="coiled-coil region" evidence="8">
    <location>
        <begin position="144"/>
        <end position="181"/>
    </location>
</feature>
<dbReference type="InterPro" id="IPR020604">
    <property type="entry name" value="CTF/NFI_DNA-bd-dom"/>
</dbReference>
<feature type="compositionally biased region" description="Low complexity" evidence="9">
    <location>
        <begin position="442"/>
        <end position="456"/>
    </location>
</feature>
<evidence type="ECO:0000313" key="12">
    <source>
        <dbReference type="Proteomes" id="UP001487740"/>
    </source>
</evidence>
<comment type="subcellular location">
    <subcellularLocation>
        <location evidence="1">Nucleus</location>
    </subcellularLocation>
</comment>
<dbReference type="Proteomes" id="UP001487740">
    <property type="component" value="Unassembled WGS sequence"/>
</dbReference>
<dbReference type="PROSITE" id="PS51080">
    <property type="entry name" value="CTF_NFI_2"/>
    <property type="match status" value="1"/>
</dbReference>
<feature type="region of interest" description="Disordered" evidence="9">
    <location>
        <begin position="534"/>
        <end position="635"/>
    </location>
</feature>
<comment type="caution">
    <text evidence="11">The sequence shown here is derived from an EMBL/GenBank/DDBJ whole genome shotgun (WGS) entry which is preliminary data.</text>
</comment>
<dbReference type="GO" id="GO:0045893">
    <property type="term" value="P:positive regulation of DNA-templated transcription"/>
    <property type="evidence" value="ECO:0007669"/>
    <property type="project" value="UniProtKB-ARBA"/>
</dbReference>
<evidence type="ECO:0000256" key="9">
    <source>
        <dbReference type="SAM" id="MobiDB-lite"/>
    </source>
</evidence>
<dbReference type="GO" id="GO:0000981">
    <property type="term" value="F:DNA-binding transcription factor activity, RNA polymerase II-specific"/>
    <property type="evidence" value="ECO:0007669"/>
    <property type="project" value="TreeGrafter"/>
</dbReference>
<dbReference type="SMART" id="SM00523">
    <property type="entry name" value="DWA"/>
    <property type="match status" value="1"/>
</dbReference>
<accession>A0AAW0TQX6</accession>
<keyword evidence="7" id="KW-0539">Nucleus</keyword>
<keyword evidence="6" id="KW-0804">Transcription</keyword>
<dbReference type="Pfam" id="PF03165">
    <property type="entry name" value="MH1"/>
    <property type="match status" value="1"/>
</dbReference>
<gene>
    <name evidence="11" type="ORF">O3P69_012812</name>
</gene>
<evidence type="ECO:0000256" key="6">
    <source>
        <dbReference type="ARBA" id="ARBA00023163"/>
    </source>
</evidence>
<dbReference type="PANTHER" id="PTHR11492">
    <property type="entry name" value="NUCLEAR FACTOR I"/>
    <property type="match status" value="1"/>
</dbReference>
<keyword evidence="4" id="KW-0238">DNA-binding</keyword>
<feature type="compositionally biased region" description="Pro residues" evidence="9">
    <location>
        <begin position="564"/>
        <end position="573"/>
    </location>
</feature>
<feature type="compositionally biased region" description="Polar residues" evidence="9">
    <location>
        <begin position="551"/>
        <end position="562"/>
    </location>
</feature>
<dbReference type="GO" id="GO:0006260">
    <property type="term" value="P:DNA replication"/>
    <property type="evidence" value="ECO:0007669"/>
    <property type="project" value="UniProtKB-KW"/>
</dbReference>
<dbReference type="GO" id="GO:0000978">
    <property type="term" value="F:RNA polymerase II cis-regulatory region sequence-specific DNA binding"/>
    <property type="evidence" value="ECO:0007669"/>
    <property type="project" value="TreeGrafter"/>
</dbReference>
<keyword evidence="3" id="KW-0805">Transcription regulation</keyword>
<feature type="region of interest" description="Disordered" evidence="9">
    <location>
        <begin position="403"/>
        <end position="471"/>
    </location>
</feature>
<evidence type="ECO:0000256" key="7">
    <source>
        <dbReference type="ARBA" id="ARBA00023242"/>
    </source>
</evidence>
<evidence type="ECO:0000259" key="10">
    <source>
        <dbReference type="PROSITE" id="PS51080"/>
    </source>
</evidence>
<keyword evidence="5" id="KW-0010">Activator</keyword>
<reference evidence="11 12" key="1">
    <citation type="submission" date="2023-03" db="EMBL/GenBank/DDBJ databases">
        <title>High-quality genome of Scylla paramamosain provides insights in environmental adaptation.</title>
        <authorList>
            <person name="Zhang L."/>
        </authorList>
    </citation>
    <scope>NUCLEOTIDE SEQUENCE [LARGE SCALE GENOMIC DNA]</scope>
    <source>
        <strain evidence="11">LZ_2023a</strain>
        <tissue evidence="11">Muscle</tissue>
    </source>
</reference>
<proteinExistence type="predicted"/>
<dbReference type="InterPro" id="IPR003619">
    <property type="entry name" value="MAD_homology1_Dwarfin-type"/>
</dbReference>
<dbReference type="EMBL" id="JARAKH010000026">
    <property type="protein sequence ID" value="KAK8389881.1"/>
    <property type="molecule type" value="Genomic_DNA"/>
</dbReference>
<name>A0AAW0TQX6_SCYPA</name>
<organism evidence="11 12">
    <name type="scientific">Scylla paramamosain</name>
    <name type="common">Mud crab</name>
    <dbReference type="NCBI Taxonomy" id="85552"/>
    <lineage>
        <taxon>Eukaryota</taxon>
        <taxon>Metazoa</taxon>
        <taxon>Ecdysozoa</taxon>
        <taxon>Arthropoda</taxon>
        <taxon>Crustacea</taxon>
        <taxon>Multicrustacea</taxon>
        <taxon>Malacostraca</taxon>
        <taxon>Eumalacostraca</taxon>
        <taxon>Eucarida</taxon>
        <taxon>Decapoda</taxon>
        <taxon>Pleocyemata</taxon>
        <taxon>Brachyura</taxon>
        <taxon>Eubrachyura</taxon>
        <taxon>Portunoidea</taxon>
        <taxon>Portunidae</taxon>
        <taxon>Portuninae</taxon>
        <taxon>Scylla</taxon>
    </lineage>
</organism>
<sequence length="767" mass="82780">MKNYIGVCGKALAISCGCAARGAVLGVVVRRCGGGGGVAGVRDVVVQRELIAGLTTQVHLPVCGNWRSSPYCVIRHRAACHRHVQGGGGRAMRGVVSGGPPAALLVDDAAISGSLALLNMDEFHPFIEALLPHVKSFAYTWFNLQAAKRKYFKKHEKRMSLEEERRCKDELQSEKNEVKQKWASRLLGKLRKDITQEYREDFVLSITGKKPAMCVLSNPDQKGKMRRIDCLRQADKVWRLDLVMVILFKSIPLESTDGERLEKSPDCLHPALCVNPYHINVSVRELDLYLSNFITMNESLAGIVLESDKDDERMKSHPVHSVAYNGINGIIYNSTILATGCFSARELWRLSKTSIMAVGSSGSGLNTIKMENPTYYTTYTSPVPDHTLMPAAYTTYMERADSPLAMGRPHDPHSPLEPRSKRVRRVSSEEDPLEKAELTYYSQSPASLSSHTSSWHSDLDHGPPPVHSPHLVHSSSKVTIAASVLPPMSLSSSVMAGAPSYYHEAGPPSPTKYHENGHDTFSDFVTLVCQEAQNTQHTQQASPPGVARSPTKVQGSYYTTGSMLPPPPPPPMARPVAIIRSTADLAHSGSVSPGPVSPPNSSAAGGAAILPDVSPPDRREECLSPTPPSTSAPPVSQLFTYSSMSPVSAMSGVISPTSMSLFTSPGSTPRTTPRSTPPAVPRWNTPFISLDENMDYTTMSTLMPTLPADAASAQLIEDERYFTTVVHTGEAAGGGGPQVAPATAAGHQDHLDDSPGAPHTPTKTQSS</sequence>
<keyword evidence="8" id="KW-0175">Coiled coil</keyword>
<evidence type="ECO:0000256" key="5">
    <source>
        <dbReference type="ARBA" id="ARBA00023159"/>
    </source>
</evidence>
<feature type="region of interest" description="Disordered" evidence="9">
    <location>
        <begin position="727"/>
        <end position="767"/>
    </location>
</feature>
<dbReference type="GO" id="GO:0005634">
    <property type="term" value="C:nucleus"/>
    <property type="evidence" value="ECO:0007669"/>
    <property type="project" value="UniProtKB-SubCell"/>
</dbReference>
<dbReference type="InterPro" id="IPR019548">
    <property type="entry name" value="CTF/NFI_DNA-bd_N"/>
</dbReference>
<feature type="domain" description="CTF/NF-I" evidence="10">
    <location>
        <begin position="112"/>
        <end position="305"/>
    </location>
</feature>
<evidence type="ECO:0000256" key="8">
    <source>
        <dbReference type="SAM" id="Coils"/>
    </source>
</evidence>
<feature type="compositionally biased region" description="Basic and acidic residues" evidence="9">
    <location>
        <begin position="408"/>
        <end position="420"/>
    </location>
</feature>
<evidence type="ECO:0000256" key="4">
    <source>
        <dbReference type="ARBA" id="ARBA00023125"/>
    </source>
</evidence>
<evidence type="ECO:0000256" key="2">
    <source>
        <dbReference type="ARBA" id="ARBA00022705"/>
    </source>
</evidence>
<feature type="compositionally biased region" description="Low complexity" evidence="9">
    <location>
        <begin position="588"/>
        <end position="608"/>
    </location>
</feature>
<evidence type="ECO:0000256" key="3">
    <source>
        <dbReference type="ARBA" id="ARBA00023015"/>
    </source>
</evidence>
<feature type="compositionally biased region" description="Low complexity" evidence="9">
    <location>
        <begin position="663"/>
        <end position="674"/>
    </location>
</feature>
<keyword evidence="12" id="KW-1185">Reference proteome</keyword>
<dbReference type="AlphaFoldDB" id="A0AAW0TQX6"/>
<evidence type="ECO:0000256" key="1">
    <source>
        <dbReference type="ARBA" id="ARBA00004123"/>
    </source>
</evidence>
<keyword evidence="2" id="KW-0235">DNA replication</keyword>
<dbReference type="InterPro" id="IPR000647">
    <property type="entry name" value="CTF/NFI"/>
</dbReference>
<feature type="region of interest" description="Disordered" evidence="9">
    <location>
        <begin position="661"/>
        <end position="684"/>
    </location>
</feature>
<dbReference type="Pfam" id="PF10524">
    <property type="entry name" value="NfI_DNAbd_pre-N"/>
    <property type="match status" value="1"/>
</dbReference>
<protein>
    <recommendedName>
        <fullName evidence="10">CTF/NF-I domain-containing protein</fullName>
    </recommendedName>
</protein>
<evidence type="ECO:0000313" key="11">
    <source>
        <dbReference type="EMBL" id="KAK8389881.1"/>
    </source>
</evidence>